<dbReference type="GO" id="GO:0006829">
    <property type="term" value="P:zinc ion transport"/>
    <property type="evidence" value="ECO:0007669"/>
    <property type="project" value="UniProtKB-KW"/>
</dbReference>
<dbReference type="InterPro" id="IPR027417">
    <property type="entry name" value="P-loop_NTPase"/>
</dbReference>
<dbReference type="AlphaFoldDB" id="A0A8J7PY63"/>
<dbReference type="CDD" id="cd03235">
    <property type="entry name" value="ABC_Metallic_Cations"/>
    <property type="match status" value="1"/>
</dbReference>
<dbReference type="PROSITE" id="PS00211">
    <property type="entry name" value="ABC_TRANSPORTER_1"/>
    <property type="match status" value="1"/>
</dbReference>
<keyword evidence="5" id="KW-0862">Zinc</keyword>
<evidence type="ECO:0000259" key="7">
    <source>
        <dbReference type="PROSITE" id="PS50893"/>
    </source>
</evidence>
<dbReference type="InterPro" id="IPR003439">
    <property type="entry name" value="ABC_transporter-like_ATP-bd"/>
</dbReference>
<keyword evidence="6" id="KW-0406">Ion transport</keyword>
<evidence type="ECO:0000313" key="9">
    <source>
        <dbReference type="Proteomes" id="UP000664414"/>
    </source>
</evidence>
<dbReference type="InterPro" id="IPR003593">
    <property type="entry name" value="AAA+_ATPase"/>
</dbReference>
<sequence>MTKDLKSVLSFKNVSVSYKNHLALDNISIDFFEGSLTAVLGPNGGGKSTLLKAILGLVPLQKGEIQRFYPKLTDIAYLAQQTEVDRTFPLTVYDVVALGLSQAKGFFQEIDQKTDATIQKALEKVGLKDIAHRSLHMLSGGQFQRILFARTMLQDAKIILLDEPFAAVDRYTMEDLIKIVQGWTTEGRTVIIVSHDLEIVQSYFPQSLLLARSVIAYGATKQVLTLENLRQAKRSSGEWEVSNLENDKTMQFFKDDV</sequence>
<evidence type="ECO:0000256" key="2">
    <source>
        <dbReference type="ARBA" id="ARBA00022448"/>
    </source>
</evidence>
<comment type="similarity">
    <text evidence="1">Belongs to the ABC transporter superfamily.</text>
</comment>
<dbReference type="EMBL" id="JAFKGL010000017">
    <property type="protein sequence ID" value="MBN9413158.1"/>
    <property type="molecule type" value="Genomic_DNA"/>
</dbReference>
<evidence type="ECO:0000256" key="4">
    <source>
        <dbReference type="ARBA" id="ARBA00022840"/>
    </source>
</evidence>
<feature type="domain" description="ABC transporter" evidence="7">
    <location>
        <begin position="9"/>
        <end position="253"/>
    </location>
</feature>
<dbReference type="GO" id="GO:0005524">
    <property type="term" value="F:ATP binding"/>
    <property type="evidence" value="ECO:0007669"/>
    <property type="project" value="UniProtKB-KW"/>
</dbReference>
<evidence type="ECO:0000256" key="3">
    <source>
        <dbReference type="ARBA" id="ARBA00022741"/>
    </source>
</evidence>
<evidence type="ECO:0000256" key="1">
    <source>
        <dbReference type="ARBA" id="ARBA00005417"/>
    </source>
</evidence>
<dbReference type="SUPFAM" id="SSF52540">
    <property type="entry name" value="P-loop containing nucleoside triphosphate hydrolases"/>
    <property type="match status" value="1"/>
</dbReference>
<evidence type="ECO:0000256" key="5">
    <source>
        <dbReference type="ARBA" id="ARBA00022906"/>
    </source>
</evidence>
<keyword evidence="4 8" id="KW-0067">ATP-binding</keyword>
<reference evidence="8" key="1">
    <citation type="submission" date="2021-02" db="EMBL/GenBank/DDBJ databases">
        <title>Thiocyanate and organic carbon inputs drive convergent selection for specific autotrophic Afipia and Thiobacillus strains within complex microbiomes.</title>
        <authorList>
            <person name="Huddy R.J."/>
            <person name="Sachdeva R."/>
            <person name="Kadzinga F."/>
            <person name="Kantor R.S."/>
            <person name="Harrison S.T.L."/>
            <person name="Banfield J.F."/>
        </authorList>
    </citation>
    <scope>NUCLEOTIDE SEQUENCE</scope>
    <source>
        <strain evidence="8">SCN18_10_11_15_R4_P_38_20</strain>
    </source>
</reference>
<dbReference type="Gene3D" id="3.40.50.300">
    <property type="entry name" value="P-loop containing nucleotide triphosphate hydrolases"/>
    <property type="match status" value="1"/>
</dbReference>
<dbReference type="PANTHER" id="PTHR42734:SF5">
    <property type="entry name" value="IRON TRANSPORT SYSTEM ATP-BINDING PROTEIN HI_0361-RELATED"/>
    <property type="match status" value="1"/>
</dbReference>
<keyword evidence="3" id="KW-0547">Nucleotide-binding</keyword>
<organism evidence="8 9">
    <name type="scientific">Candidatus Paracaedimonas acanthamoebae</name>
    <dbReference type="NCBI Taxonomy" id="244581"/>
    <lineage>
        <taxon>Bacteria</taxon>
        <taxon>Pseudomonadati</taxon>
        <taxon>Pseudomonadota</taxon>
        <taxon>Alphaproteobacteria</taxon>
        <taxon>Holosporales</taxon>
        <taxon>Caedimonadaceae</taxon>
        <taxon>Candidatus Paracaedimonas</taxon>
    </lineage>
</organism>
<accession>A0A8J7PY63</accession>
<dbReference type="InterPro" id="IPR050153">
    <property type="entry name" value="Metal_Ion_Import_ABC"/>
</dbReference>
<protein>
    <submittedName>
        <fullName evidence="8">ABC transporter ATP-binding protein</fullName>
    </submittedName>
</protein>
<dbReference type="Pfam" id="PF00005">
    <property type="entry name" value="ABC_tran"/>
    <property type="match status" value="1"/>
</dbReference>
<dbReference type="InterPro" id="IPR017871">
    <property type="entry name" value="ABC_transporter-like_CS"/>
</dbReference>
<keyword evidence="2" id="KW-0813">Transport</keyword>
<evidence type="ECO:0000256" key="6">
    <source>
        <dbReference type="ARBA" id="ARBA00023065"/>
    </source>
</evidence>
<dbReference type="PROSITE" id="PS50893">
    <property type="entry name" value="ABC_TRANSPORTER_2"/>
    <property type="match status" value="1"/>
</dbReference>
<evidence type="ECO:0000313" key="8">
    <source>
        <dbReference type="EMBL" id="MBN9413158.1"/>
    </source>
</evidence>
<proteinExistence type="inferred from homology"/>
<dbReference type="Proteomes" id="UP000664414">
    <property type="component" value="Unassembled WGS sequence"/>
</dbReference>
<dbReference type="PANTHER" id="PTHR42734">
    <property type="entry name" value="METAL TRANSPORT SYSTEM ATP-BINDING PROTEIN TM_0124-RELATED"/>
    <property type="match status" value="1"/>
</dbReference>
<dbReference type="SMART" id="SM00382">
    <property type="entry name" value="AAA"/>
    <property type="match status" value="1"/>
</dbReference>
<comment type="caution">
    <text evidence="8">The sequence shown here is derived from an EMBL/GenBank/DDBJ whole genome shotgun (WGS) entry which is preliminary data.</text>
</comment>
<dbReference type="GO" id="GO:0016887">
    <property type="term" value="F:ATP hydrolysis activity"/>
    <property type="evidence" value="ECO:0007669"/>
    <property type="project" value="InterPro"/>
</dbReference>
<gene>
    <name evidence="8" type="ORF">J0H12_04460</name>
</gene>
<keyword evidence="5" id="KW-0864">Zinc transport</keyword>
<name>A0A8J7PY63_9PROT</name>